<evidence type="ECO:0000313" key="5">
    <source>
        <dbReference type="EMBL" id="NDO38105.1"/>
    </source>
</evidence>
<dbReference type="EMBL" id="VIQT01000005">
    <property type="protein sequence ID" value="NDO38105.1"/>
    <property type="molecule type" value="Genomic_DNA"/>
</dbReference>
<evidence type="ECO:0000259" key="4">
    <source>
        <dbReference type="Pfam" id="PF01420"/>
    </source>
</evidence>
<sequence length="407" mass="45739">MRSGKGWGRLGMKSDWTTRTLKELVQFTSGGTPSKKRADYWIGSIPWISAKTLKSERITTSDLFISDEGLKMGSKIAPCGSILLLTRGSGLFNDIPIGLVEREVAFNQDIKCISSCSDVENKFVFYWLISQKSYLMAKVGVTGIGAGKFDLDFLQKLEVPIPSRQERKQIVAIVDALSDKIELNRRINDNLEQQVMALFHQIFDESNSNRKNIRADEYFNISIGKTPPRKEPQWFSDNPSDCVWVSISDMGSCGLYIEGSSEYLTRDAVKKFNVKIVPDNTVILSFKLTIGRVAITDGCMTTNEAIAHFKTDKPEINEYLYCYLKNFNFQTMGSTSSIATAVNSKIIKGMLFVIPTDEELENFHNIAAPLFTMIKSNQRESKHLSELRDTLLPKLMSGEIDVSAIQL</sequence>
<dbReference type="CDD" id="cd17249">
    <property type="entry name" value="RMtype1_S_EcoR124I-TRD2-CR2_like"/>
    <property type="match status" value="1"/>
</dbReference>
<dbReference type="SUPFAM" id="SSF116734">
    <property type="entry name" value="DNA methylase specificity domain"/>
    <property type="match status" value="2"/>
</dbReference>
<dbReference type="InterPro" id="IPR052021">
    <property type="entry name" value="Type-I_RS_S_subunit"/>
</dbReference>
<dbReference type="InterPro" id="IPR000055">
    <property type="entry name" value="Restrct_endonuc_typeI_TRD"/>
</dbReference>
<evidence type="ECO:0000313" key="6">
    <source>
        <dbReference type="Proteomes" id="UP000462501"/>
    </source>
</evidence>
<evidence type="ECO:0000256" key="2">
    <source>
        <dbReference type="ARBA" id="ARBA00022747"/>
    </source>
</evidence>
<dbReference type="InterPro" id="IPR044946">
    <property type="entry name" value="Restrct_endonuc_typeI_TRD_sf"/>
</dbReference>
<dbReference type="Proteomes" id="UP000462501">
    <property type="component" value="Unassembled WGS sequence"/>
</dbReference>
<dbReference type="Pfam" id="PF01420">
    <property type="entry name" value="Methylase_S"/>
    <property type="match status" value="2"/>
</dbReference>
<feature type="domain" description="Type I restriction modification DNA specificity" evidence="4">
    <location>
        <begin position="14"/>
        <end position="193"/>
    </location>
</feature>
<accession>A0A845SR12</accession>
<keyword evidence="3" id="KW-0238">DNA-binding</keyword>
<proteinExistence type="inferred from homology"/>
<gene>
    <name evidence="5" type="ORF">FMM72_02410</name>
</gene>
<dbReference type="GO" id="GO:0003677">
    <property type="term" value="F:DNA binding"/>
    <property type="evidence" value="ECO:0007669"/>
    <property type="project" value="UniProtKB-KW"/>
</dbReference>
<name>A0A845SR12_9FIRM</name>
<dbReference type="PANTHER" id="PTHR30408">
    <property type="entry name" value="TYPE-1 RESTRICTION ENZYME ECOKI SPECIFICITY PROTEIN"/>
    <property type="match status" value="1"/>
</dbReference>
<organism evidence="5 6">
    <name type="scientific">Anaerotruncus colihominis</name>
    <dbReference type="NCBI Taxonomy" id="169435"/>
    <lineage>
        <taxon>Bacteria</taxon>
        <taxon>Bacillati</taxon>
        <taxon>Bacillota</taxon>
        <taxon>Clostridia</taxon>
        <taxon>Eubacteriales</taxon>
        <taxon>Oscillospiraceae</taxon>
        <taxon>Anaerotruncus</taxon>
    </lineage>
</organism>
<dbReference type="GO" id="GO:0004519">
    <property type="term" value="F:endonuclease activity"/>
    <property type="evidence" value="ECO:0007669"/>
    <property type="project" value="UniProtKB-KW"/>
</dbReference>
<keyword evidence="5" id="KW-0540">Nuclease</keyword>
<feature type="domain" description="Type I restriction modification DNA specificity" evidence="4">
    <location>
        <begin position="212"/>
        <end position="380"/>
    </location>
</feature>
<dbReference type="PANTHER" id="PTHR30408:SF13">
    <property type="entry name" value="TYPE I RESTRICTION ENZYME HINDI SPECIFICITY SUBUNIT"/>
    <property type="match status" value="1"/>
</dbReference>
<keyword evidence="5" id="KW-0378">Hydrolase</keyword>
<dbReference type="AlphaFoldDB" id="A0A845SR12"/>
<keyword evidence="5" id="KW-0255">Endonuclease</keyword>
<dbReference type="Gene3D" id="3.90.220.20">
    <property type="entry name" value="DNA methylase specificity domains"/>
    <property type="match status" value="2"/>
</dbReference>
<dbReference type="GO" id="GO:0009307">
    <property type="term" value="P:DNA restriction-modification system"/>
    <property type="evidence" value="ECO:0007669"/>
    <property type="project" value="UniProtKB-KW"/>
</dbReference>
<evidence type="ECO:0000256" key="3">
    <source>
        <dbReference type="ARBA" id="ARBA00023125"/>
    </source>
</evidence>
<comment type="caution">
    <text evidence="5">The sequence shown here is derived from an EMBL/GenBank/DDBJ whole genome shotgun (WGS) entry which is preliminary data.</text>
</comment>
<comment type="similarity">
    <text evidence="1">Belongs to the type-I restriction system S methylase family.</text>
</comment>
<dbReference type="CDD" id="cd17244">
    <property type="entry name" value="RMtype1_S_Apa101655I-TRD2-CR2_like"/>
    <property type="match status" value="1"/>
</dbReference>
<protein>
    <submittedName>
        <fullName evidence="5">Restriction endonuclease subunit S</fullName>
    </submittedName>
</protein>
<keyword evidence="2" id="KW-0680">Restriction system</keyword>
<reference evidence="5 6" key="1">
    <citation type="submission" date="2019-06" db="EMBL/GenBank/DDBJ databases">
        <title>Draft genome sequences of 15 bacterial species constituting the stable defined intestinal microbiota of the GM15 gnotobiotic mouse model.</title>
        <authorList>
            <person name="Elie C."/>
            <person name="Mathieu A."/>
            <person name="Saliou A."/>
            <person name="Darnaud M."/>
            <person name="Leulier F."/>
            <person name="Tamellini A."/>
        </authorList>
    </citation>
    <scope>NUCLEOTIDE SEQUENCE [LARGE SCALE GENOMIC DNA]</scope>
    <source>
        <strain evidence="5 6">JM4-15</strain>
    </source>
</reference>
<evidence type="ECO:0000256" key="1">
    <source>
        <dbReference type="ARBA" id="ARBA00010923"/>
    </source>
</evidence>
<dbReference type="Gene3D" id="1.10.287.1120">
    <property type="entry name" value="Bipartite methylase S protein"/>
    <property type="match status" value="1"/>
</dbReference>